<accession>A0A7W6HPW0</accession>
<dbReference type="AlphaFoldDB" id="A0A7W6HPW0"/>
<organism evidence="6 7">
    <name type="scientific">Allorhizobium taibaishanense</name>
    <dbReference type="NCBI Taxonomy" id="887144"/>
    <lineage>
        <taxon>Bacteria</taxon>
        <taxon>Pseudomonadati</taxon>
        <taxon>Pseudomonadota</taxon>
        <taxon>Alphaproteobacteria</taxon>
        <taxon>Hyphomicrobiales</taxon>
        <taxon>Rhizobiaceae</taxon>
        <taxon>Rhizobium/Agrobacterium group</taxon>
        <taxon>Allorhizobium</taxon>
    </lineage>
</organism>
<evidence type="ECO:0000256" key="1">
    <source>
        <dbReference type="ARBA" id="ARBA00001946"/>
    </source>
</evidence>
<evidence type="ECO:0000256" key="4">
    <source>
        <dbReference type="ARBA" id="ARBA00022842"/>
    </source>
</evidence>
<dbReference type="PANTHER" id="PTHR12629">
    <property type="entry name" value="DIPHOSPHOINOSITOL POLYPHOSPHATE PHOSPHOHYDROLASE"/>
    <property type="match status" value="1"/>
</dbReference>
<dbReference type="GO" id="GO:0005737">
    <property type="term" value="C:cytoplasm"/>
    <property type="evidence" value="ECO:0007669"/>
    <property type="project" value="TreeGrafter"/>
</dbReference>
<dbReference type="SUPFAM" id="SSF55811">
    <property type="entry name" value="Nudix"/>
    <property type="match status" value="1"/>
</dbReference>
<evidence type="ECO:0000313" key="6">
    <source>
        <dbReference type="EMBL" id="MBB4008821.1"/>
    </source>
</evidence>
<dbReference type="InterPro" id="IPR047198">
    <property type="entry name" value="DDP-like_NUDIX"/>
</dbReference>
<evidence type="ECO:0000256" key="2">
    <source>
        <dbReference type="ARBA" id="ARBA00022723"/>
    </source>
</evidence>
<feature type="domain" description="Nudix hydrolase" evidence="5">
    <location>
        <begin position="18"/>
        <end position="151"/>
    </location>
</feature>
<proteinExistence type="predicted"/>
<dbReference type="Proteomes" id="UP000544107">
    <property type="component" value="Unassembled WGS sequence"/>
</dbReference>
<keyword evidence="4" id="KW-0460">Magnesium</keyword>
<dbReference type="PROSITE" id="PS51462">
    <property type="entry name" value="NUDIX"/>
    <property type="match status" value="1"/>
</dbReference>
<dbReference type="InterPro" id="IPR015797">
    <property type="entry name" value="NUDIX_hydrolase-like_dom_sf"/>
</dbReference>
<dbReference type="GO" id="GO:0016462">
    <property type="term" value="F:pyrophosphatase activity"/>
    <property type="evidence" value="ECO:0007669"/>
    <property type="project" value="InterPro"/>
</dbReference>
<dbReference type="GO" id="GO:0046872">
    <property type="term" value="F:metal ion binding"/>
    <property type="evidence" value="ECO:0007669"/>
    <property type="project" value="UniProtKB-KW"/>
</dbReference>
<dbReference type="PANTHER" id="PTHR12629:SF0">
    <property type="entry name" value="DIPHOSPHOINOSITOL-POLYPHOSPHATE DIPHOSPHATASE"/>
    <property type="match status" value="1"/>
</dbReference>
<reference evidence="6 7" key="1">
    <citation type="submission" date="2020-08" db="EMBL/GenBank/DDBJ databases">
        <title>Genomic Encyclopedia of Type Strains, Phase IV (KMG-IV): sequencing the most valuable type-strain genomes for metagenomic binning, comparative biology and taxonomic classification.</title>
        <authorList>
            <person name="Goeker M."/>
        </authorList>
    </citation>
    <scope>NUCLEOTIDE SEQUENCE [LARGE SCALE GENOMIC DNA]</scope>
    <source>
        <strain evidence="6 7">DSM 100021</strain>
    </source>
</reference>
<dbReference type="RefSeq" id="WP_184412810.1">
    <property type="nucleotide sequence ID" value="NZ_JACIED010000003.1"/>
</dbReference>
<sequence>MAVLNRIVSELELMFRRPPKQQFGAICYRQATNGAIEVLLITSRDTGRWVIPKGWPMGPKKSHLVAEREAYEEAGVKGKISKDSIGSYFYMKGMPDGLKIPCEVKVYLLDVRQMLEDYPEKGSRTMEWVSCAEAAERVREPQLKRLFHLVALSNQRNAANAG</sequence>
<comment type="caution">
    <text evidence="6">The sequence shown here is derived from an EMBL/GenBank/DDBJ whole genome shotgun (WGS) entry which is preliminary data.</text>
</comment>
<evidence type="ECO:0000259" key="5">
    <source>
        <dbReference type="PROSITE" id="PS51462"/>
    </source>
</evidence>
<keyword evidence="2" id="KW-0479">Metal-binding</keyword>
<evidence type="ECO:0000313" key="7">
    <source>
        <dbReference type="Proteomes" id="UP000544107"/>
    </source>
</evidence>
<evidence type="ECO:0000256" key="3">
    <source>
        <dbReference type="ARBA" id="ARBA00022801"/>
    </source>
</evidence>
<comment type="cofactor">
    <cofactor evidence="1">
        <name>Mg(2+)</name>
        <dbReference type="ChEBI" id="CHEBI:18420"/>
    </cofactor>
</comment>
<name>A0A7W6HPW0_9HYPH</name>
<gene>
    <name evidence="6" type="ORF">GGQ71_003101</name>
</gene>
<dbReference type="EMBL" id="JACIED010000003">
    <property type="protein sequence ID" value="MBB4008821.1"/>
    <property type="molecule type" value="Genomic_DNA"/>
</dbReference>
<keyword evidence="3" id="KW-0378">Hydrolase</keyword>
<protein>
    <submittedName>
        <fullName evidence="6">8-oxo-dGTP pyrophosphatase MutT (NUDIX family)</fullName>
    </submittedName>
</protein>
<dbReference type="CDD" id="cd04666">
    <property type="entry name" value="NUDIX_DIPP2_like_Nudt4"/>
    <property type="match status" value="1"/>
</dbReference>
<dbReference type="Gene3D" id="3.90.79.10">
    <property type="entry name" value="Nucleoside Triphosphate Pyrophosphohydrolase"/>
    <property type="match status" value="1"/>
</dbReference>
<dbReference type="InterPro" id="IPR000086">
    <property type="entry name" value="NUDIX_hydrolase_dom"/>
</dbReference>